<dbReference type="STRING" id="64702.SAMN05443377_103131"/>
<feature type="transmembrane region" description="Helical" evidence="1">
    <location>
        <begin position="46"/>
        <end position="63"/>
    </location>
</feature>
<keyword evidence="1" id="KW-0472">Membrane</keyword>
<dbReference type="RefSeq" id="WP_143052795.1">
    <property type="nucleotide sequence ID" value="NZ_FOGZ01000003.1"/>
</dbReference>
<keyword evidence="1" id="KW-1133">Transmembrane helix</keyword>
<feature type="transmembrane region" description="Helical" evidence="1">
    <location>
        <begin position="12"/>
        <end position="34"/>
    </location>
</feature>
<sequence length="67" mass="7150">MKVHRRSAPRPAEIGSALVWGLLFIAIAVMALLVATGELNTSSLRYLLPATLIVAGALGLLVSRPRR</sequence>
<evidence type="ECO:0000256" key="1">
    <source>
        <dbReference type="SAM" id="Phobius"/>
    </source>
</evidence>
<dbReference type="EMBL" id="FOGZ01000003">
    <property type="protein sequence ID" value="SER60191.1"/>
    <property type="molecule type" value="Genomic_DNA"/>
</dbReference>
<name>A0A1H9QI05_9ACTN</name>
<organism evidence="2 3">
    <name type="scientific">Propionibacterium cyclohexanicum</name>
    <dbReference type="NCBI Taxonomy" id="64702"/>
    <lineage>
        <taxon>Bacteria</taxon>
        <taxon>Bacillati</taxon>
        <taxon>Actinomycetota</taxon>
        <taxon>Actinomycetes</taxon>
        <taxon>Propionibacteriales</taxon>
        <taxon>Propionibacteriaceae</taxon>
        <taxon>Propionibacterium</taxon>
    </lineage>
</organism>
<dbReference type="AlphaFoldDB" id="A0A1H9QI05"/>
<gene>
    <name evidence="2" type="ORF">SAMN05443377_103131</name>
</gene>
<reference evidence="2 3" key="1">
    <citation type="submission" date="2016-10" db="EMBL/GenBank/DDBJ databases">
        <authorList>
            <person name="de Groot N.N."/>
        </authorList>
    </citation>
    <scope>NUCLEOTIDE SEQUENCE [LARGE SCALE GENOMIC DNA]</scope>
    <source>
        <strain evidence="2 3">DSM 16859</strain>
    </source>
</reference>
<evidence type="ECO:0000313" key="3">
    <source>
        <dbReference type="Proteomes" id="UP000198815"/>
    </source>
</evidence>
<accession>A0A1H9QI05</accession>
<keyword evidence="3" id="KW-1185">Reference proteome</keyword>
<proteinExistence type="predicted"/>
<dbReference type="Proteomes" id="UP000198815">
    <property type="component" value="Unassembled WGS sequence"/>
</dbReference>
<evidence type="ECO:0000313" key="2">
    <source>
        <dbReference type="EMBL" id="SER60191.1"/>
    </source>
</evidence>
<protein>
    <submittedName>
        <fullName evidence="2">Uncharacterized protein</fullName>
    </submittedName>
</protein>
<keyword evidence="1" id="KW-0812">Transmembrane</keyword>